<dbReference type="InterPro" id="IPR017871">
    <property type="entry name" value="ABC_transporter-like_CS"/>
</dbReference>
<evidence type="ECO:0000256" key="4">
    <source>
        <dbReference type="ARBA" id="ARBA00022840"/>
    </source>
</evidence>
<dbReference type="PANTHER" id="PTHR43820:SF4">
    <property type="entry name" value="HIGH-AFFINITY BRANCHED-CHAIN AMINO ACID TRANSPORT ATP-BINDING PROTEIN LIVF"/>
    <property type="match status" value="1"/>
</dbReference>
<dbReference type="PANTHER" id="PTHR43820">
    <property type="entry name" value="HIGH-AFFINITY BRANCHED-CHAIN AMINO ACID TRANSPORT ATP-BINDING PROTEIN LIVF"/>
    <property type="match status" value="1"/>
</dbReference>
<keyword evidence="2" id="KW-0813">Transport</keyword>
<dbReference type="InterPro" id="IPR052156">
    <property type="entry name" value="BCAA_Transport_ATP-bd_LivF"/>
</dbReference>
<dbReference type="PROSITE" id="PS00211">
    <property type="entry name" value="ABC_TRANSPORTER_1"/>
    <property type="match status" value="1"/>
</dbReference>
<dbReference type="EMBL" id="JACICC010000006">
    <property type="protein sequence ID" value="MBB3810396.1"/>
    <property type="molecule type" value="Genomic_DNA"/>
</dbReference>
<name>A0A7W6EHR9_9HYPH</name>
<keyword evidence="3" id="KW-0547">Nucleotide-binding</keyword>
<evidence type="ECO:0000256" key="2">
    <source>
        <dbReference type="ARBA" id="ARBA00022448"/>
    </source>
</evidence>
<proteinExistence type="inferred from homology"/>
<evidence type="ECO:0000259" key="6">
    <source>
        <dbReference type="PROSITE" id="PS50893"/>
    </source>
</evidence>
<keyword evidence="8" id="KW-1185">Reference proteome</keyword>
<protein>
    <submittedName>
        <fullName evidence="7">Branched-chain amino acid transport system ATP-binding protein</fullName>
    </submittedName>
</protein>
<dbReference type="InterPro" id="IPR003593">
    <property type="entry name" value="AAA+_ATPase"/>
</dbReference>
<keyword evidence="4 7" id="KW-0067">ATP-binding</keyword>
<dbReference type="InterPro" id="IPR027417">
    <property type="entry name" value="P-loop_NTPase"/>
</dbReference>
<dbReference type="SMART" id="SM00382">
    <property type="entry name" value="AAA"/>
    <property type="match status" value="1"/>
</dbReference>
<evidence type="ECO:0000256" key="3">
    <source>
        <dbReference type="ARBA" id="ARBA00022741"/>
    </source>
</evidence>
<dbReference type="RefSeq" id="WP_210281665.1">
    <property type="nucleotide sequence ID" value="NZ_JACICC010000006.1"/>
</dbReference>
<dbReference type="GO" id="GO:0015807">
    <property type="term" value="P:L-amino acid transport"/>
    <property type="evidence" value="ECO:0007669"/>
    <property type="project" value="TreeGrafter"/>
</dbReference>
<accession>A0A7W6EHR9</accession>
<dbReference type="AlphaFoldDB" id="A0A7W6EHR9"/>
<evidence type="ECO:0000313" key="8">
    <source>
        <dbReference type="Proteomes" id="UP000537592"/>
    </source>
</evidence>
<gene>
    <name evidence="7" type="ORF">FHS81_002497</name>
</gene>
<dbReference type="CDD" id="cd03224">
    <property type="entry name" value="ABC_TM1139_LivF_branched"/>
    <property type="match status" value="1"/>
</dbReference>
<evidence type="ECO:0000256" key="1">
    <source>
        <dbReference type="ARBA" id="ARBA00005417"/>
    </source>
</evidence>
<dbReference type="PROSITE" id="PS50893">
    <property type="entry name" value="ABC_TRANSPORTER_2"/>
    <property type="match status" value="1"/>
</dbReference>
<comment type="similarity">
    <text evidence="1">Belongs to the ABC transporter superfamily.</text>
</comment>
<evidence type="ECO:0000313" key="7">
    <source>
        <dbReference type="EMBL" id="MBB3810396.1"/>
    </source>
</evidence>
<evidence type="ECO:0000256" key="5">
    <source>
        <dbReference type="ARBA" id="ARBA00022970"/>
    </source>
</evidence>
<feature type="domain" description="ABC transporter" evidence="6">
    <location>
        <begin position="8"/>
        <end position="243"/>
    </location>
</feature>
<dbReference type="InterPro" id="IPR003439">
    <property type="entry name" value="ABC_transporter-like_ATP-bd"/>
</dbReference>
<reference evidence="7 8" key="1">
    <citation type="submission" date="2020-08" db="EMBL/GenBank/DDBJ databases">
        <title>Genomic Encyclopedia of Type Strains, Phase IV (KMG-IV): sequencing the most valuable type-strain genomes for metagenomic binning, comparative biology and taxonomic classification.</title>
        <authorList>
            <person name="Goeker M."/>
        </authorList>
    </citation>
    <scope>NUCLEOTIDE SEQUENCE [LARGE SCALE GENOMIC DNA]</scope>
    <source>
        <strain evidence="7 8">DSM 28760</strain>
    </source>
</reference>
<organism evidence="7 8">
    <name type="scientific">Pseudochelatococcus contaminans</name>
    <dbReference type="NCBI Taxonomy" id="1538103"/>
    <lineage>
        <taxon>Bacteria</taxon>
        <taxon>Pseudomonadati</taxon>
        <taxon>Pseudomonadota</taxon>
        <taxon>Alphaproteobacteria</taxon>
        <taxon>Hyphomicrobiales</taxon>
        <taxon>Chelatococcaceae</taxon>
        <taxon>Pseudochelatococcus</taxon>
    </lineage>
</organism>
<comment type="caution">
    <text evidence="7">The sequence shown here is derived from an EMBL/GenBank/DDBJ whole genome shotgun (WGS) entry which is preliminary data.</text>
</comment>
<keyword evidence="5" id="KW-0029">Amino-acid transport</keyword>
<dbReference type="GO" id="GO:0015658">
    <property type="term" value="F:branched-chain amino acid transmembrane transporter activity"/>
    <property type="evidence" value="ECO:0007669"/>
    <property type="project" value="TreeGrafter"/>
</dbReference>
<dbReference type="GO" id="GO:0005524">
    <property type="term" value="F:ATP binding"/>
    <property type="evidence" value="ECO:0007669"/>
    <property type="project" value="UniProtKB-KW"/>
</dbReference>
<dbReference type="Gene3D" id="3.40.50.300">
    <property type="entry name" value="P-loop containing nucleotide triphosphate hydrolases"/>
    <property type="match status" value="1"/>
</dbReference>
<sequence>MTTGAAVMSCRDVSVRYGASVALHDMSLDMHRGEMIGVLGANGAGKSTFVNALAGWSRGAAAVSGEISLLGRSIARVKPHVRFRSGVALVSEGKNVFGRVSVSDHFRLIRIPAPEDTRFRVTADEIFELFPRLAERRSHLGGQLSGGERQMLALACALLSCPRVLLLDEPSIGLAPMIVTELLQTVRRLVDRGLPVLLVEQNAEAALKVVDRVVLLETGRKVLEGGREVAGDSRIQDAYLGKRKE</sequence>
<dbReference type="SUPFAM" id="SSF52540">
    <property type="entry name" value="P-loop containing nucleoside triphosphate hydrolases"/>
    <property type="match status" value="1"/>
</dbReference>
<dbReference type="GO" id="GO:0016887">
    <property type="term" value="F:ATP hydrolysis activity"/>
    <property type="evidence" value="ECO:0007669"/>
    <property type="project" value="InterPro"/>
</dbReference>
<dbReference type="Pfam" id="PF00005">
    <property type="entry name" value="ABC_tran"/>
    <property type="match status" value="1"/>
</dbReference>
<dbReference type="Proteomes" id="UP000537592">
    <property type="component" value="Unassembled WGS sequence"/>
</dbReference>